<name>A0A517NTR5_9BACT</name>
<evidence type="ECO:0000313" key="1">
    <source>
        <dbReference type="EMBL" id="QDT10515.1"/>
    </source>
</evidence>
<dbReference type="AlphaFoldDB" id="A0A517NTR5"/>
<proteinExistence type="predicted"/>
<gene>
    <name evidence="1" type="ORF">K239x_24720</name>
</gene>
<organism evidence="1 2">
    <name type="scientific">Stieleria marina</name>
    <dbReference type="NCBI Taxonomy" id="1930275"/>
    <lineage>
        <taxon>Bacteria</taxon>
        <taxon>Pseudomonadati</taxon>
        <taxon>Planctomycetota</taxon>
        <taxon>Planctomycetia</taxon>
        <taxon>Pirellulales</taxon>
        <taxon>Pirellulaceae</taxon>
        <taxon>Stieleria</taxon>
    </lineage>
</organism>
<dbReference type="Proteomes" id="UP000319817">
    <property type="component" value="Chromosome"/>
</dbReference>
<keyword evidence="2" id="KW-1185">Reference proteome</keyword>
<accession>A0A517NTR5</accession>
<sequence length="83" mass="8971">MIALSIDVTHFPGGTTKKRDGSGFAFASIVAEEKSGATVFSTVEMLIRSPPCIGIEIDSGRFGKRSTSDAQERSLLICEKYRT</sequence>
<evidence type="ECO:0000313" key="2">
    <source>
        <dbReference type="Proteomes" id="UP000319817"/>
    </source>
</evidence>
<dbReference type="EMBL" id="CP036526">
    <property type="protein sequence ID" value="QDT10515.1"/>
    <property type="molecule type" value="Genomic_DNA"/>
</dbReference>
<reference evidence="1 2" key="1">
    <citation type="submission" date="2019-02" db="EMBL/GenBank/DDBJ databases">
        <title>Deep-cultivation of Planctomycetes and their phenomic and genomic characterization uncovers novel biology.</title>
        <authorList>
            <person name="Wiegand S."/>
            <person name="Jogler M."/>
            <person name="Boedeker C."/>
            <person name="Pinto D."/>
            <person name="Vollmers J."/>
            <person name="Rivas-Marin E."/>
            <person name="Kohn T."/>
            <person name="Peeters S.H."/>
            <person name="Heuer A."/>
            <person name="Rast P."/>
            <person name="Oberbeckmann S."/>
            <person name="Bunk B."/>
            <person name="Jeske O."/>
            <person name="Meyerdierks A."/>
            <person name="Storesund J.E."/>
            <person name="Kallscheuer N."/>
            <person name="Luecker S."/>
            <person name="Lage O.M."/>
            <person name="Pohl T."/>
            <person name="Merkel B.J."/>
            <person name="Hornburger P."/>
            <person name="Mueller R.-W."/>
            <person name="Bruemmer F."/>
            <person name="Labrenz M."/>
            <person name="Spormann A.M."/>
            <person name="Op den Camp H."/>
            <person name="Overmann J."/>
            <person name="Amann R."/>
            <person name="Jetten M.S.M."/>
            <person name="Mascher T."/>
            <person name="Medema M.H."/>
            <person name="Devos D.P."/>
            <person name="Kaster A.-K."/>
            <person name="Ovreas L."/>
            <person name="Rohde M."/>
            <person name="Galperin M.Y."/>
            <person name="Jogler C."/>
        </authorList>
    </citation>
    <scope>NUCLEOTIDE SEQUENCE [LARGE SCALE GENOMIC DNA]</scope>
    <source>
        <strain evidence="1 2">K23_9</strain>
    </source>
</reference>
<protein>
    <submittedName>
        <fullName evidence="1">Uncharacterized protein</fullName>
    </submittedName>
</protein>